<dbReference type="Proteomes" id="UP001519273">
    <property type="component" value="Unassembled WGS sequence"/>
</dbReference>
<evidence type="ECO:0000313" key="1">
    <source>
        <dbReference type="EMBL" id="MBP1938130.1"/>
    </source>
</evidence>
<organism evidence="1 2">
    <name type="scientific">Paenibacillus sediminis</name>
    <dbReference type="NCBI Taxonomy" id="664909"/>
    <lineage>
        <taxon>Bacteria</taxon>
        <taxon>Bacillati</taxon>
        <taxon>Bacillota</taxon>
        <taxon>Bacilli</taxon>
        <taxon>Bacillales</taxon>
        <taxon>Paenibacillaceae</taxon>
        <taxon>Paenibacillus</taxon>
    </lineage>
</organism>
<accession>A0ABS4H6H9</accession>
<comment type="caution">
    <text evidence="1">The sequence shown here is derived from an EMBL/GenBank/DDBJ whole genome shotgun (WGS) entry which is preliminary data.</text>
</comment>
<protein>
    <submittedName>
        <fullName evidence="1">Uncharacterized protein</fullName>
    </submittedName>
</protein>
<keyword evidence="2" id="KW-1185">Reference proteome</keyword>
<dbReference type="RefSeq" id="WP_209852060.1">
    <property type="nucleotide sequence ID" value="NZ_CBCRVE010000004.1"/>
</dbReference>
<name>A0ABS4H6H9_9BACL</name>
<evidence type="ECO:0000313" key="2">
    <source>
        <dbReference type="Proteomes" id="UP001519273"/>
    </source>
</evidence>
<gene>
    <name evidence="1" type="ORF">J2Z20_003049</name>
</gene>
<sequence>MNVKLTQDYALTSNELNFIVRERYIVDPTRAPGYKAPEDGSIPETREKWRDAGYYPLTSAGLTALIDSVRMRTVARSDAASLAELRDVVRAATNEMVAAINGELTLEFKVAQHLYN</sequence>
<dbReference type="EMBL" id="JAGGKP010000011">
    <property type="protein sequence ID" value="MBP1938130.1"/>
    <property type="molecule type" value="Genomic_DNA"/>
</dbReference>
<reference evidence="1 2" key="1">
    <citation type="submission" date="2021-03" db="EMBL/GenBank/DDBJ databases">
        <title>Genomic Encyclopedia of Type Strains, Phase IV (KMG-IV): sequencing the most valuable type-strain genomes for metagenomic binning, comparative biology and taxonomic classification.</title>
        <authorList>
            <person name="Goeker M."/>
        </authorList>
    </citation>
    <scope>NUCLEOTIDE SEQUENCE [LARGE SCALE GENOMIC DNA]</scope>
    <source>
        <strain evidence="1 2">DSM 23491</strain>
    </source>
</reference>
<proteinExistence type="predicted"/>